<feature type="binding site" description="axial binding residue" evidence="16">
    <location>
        <position position="426"/>
    </location>
    <ligand>
        <name>heme</name>
        <dbReference type="ChEBI" id="CHEBI:30413"/>
    </ligand>
    <ligandPart>
        <name>Fe</name>
        <dbReference type="ChEBI" id="CHEBI:18248"/>
    </ligandPart>
</feature>
<gene>
    <name evidence="19" type="ORF">Sango_0860900</name>
</gene>
<keyword evidence="8 17" id="KW-0503">Monooxygenase</keyword>
<comment type="caution">
    <text evidence="19">The sequence shown here is derived from an EMBL/GenBank/DDBJ whole genome shotgun (WGS) entry which is preliminary data.</text>
</comment>
<evidence type="ECO:0000256" key="4">
    <source>
        <dbReference type="ARBA" id="ARBA00022617"/>
    </source>
</evidence>
<evidence type="ECO:0000256" key="7">
    <source>
        <dbReference type="ARBA" id="ARBA00023004"/>
    </source>
</evidence>
<evidence type="ECO:0000256" key="15">
    <source>
        <dbReference type="ARBA" id="ARBA00067499"/>
    </source>
</evidence>
<feature type="transmembrane region" description="Helical" evidence="18">
    <location>
        <begin position="7"/>
        <end position="24"/>
    </location>
</feature>
<name>A0AAE1X4Y1_9LAMI</name>
<accession>A0AAE1X4Y1</accession>
<dbReference type="InterPro" id="IPR001128">
    <property type="entry name" value="Cyt_P450"/>
</dbReference>
<dbReference type="Pfam" id="PF00067">
    <property type="entry name" value="p450"/>
    <property type="match status" value="1"/>
</dbReference>
<comment type="catalytic activity">
    <reaction evidence="11">
        <text>(2S)-sakuranetin + reduced [NADPH--hemoprotein reductase] + O2 = (2S)-7-methylcarthamidin + oxidized [NADPH--hemoprotein reductase] + H2O + H(+)</text>
        <dbReference type="Rhea" id="RHEA:73431"/>
        <dbReference type="Rhea" id="RHEA-COMP:11964"/>
        <dbReference type="Rhea" id="RHEA-COMP:11965"/>
        <dbReference type="ChEBI" id="CHEBI:15377"/>
        <dbReference type="ChEBI" id="CHEBI:15378"/>
        <dbReference type="ChEBI" id="CHEBI:15379"/>
        <dbReference type="ChEBI" id="CHEBI:28927"/>
        <dbReference type="ChEBI" id="CHEBI:57618"/>
        <dbReference type="ChEBI" id="CHEBI:58210"/>
        <dbReference type="ChEBI" id="CHEBI:192815"/>
    </reaction>
    <physiologicalReaction direction="left-to-right" evidence="11">
        <dbReference type="Rhea" id="RHEA:73432"/>
    </physiologicalReaction>
</comment>
<evidence type="ECO:0000256" key="8">
    <source>
        <dbReference type="ARBA" id="ARBA00023033"/>
    </source>
</evidence>
<keyword evidence="18" id="KW-0812">Transmembrane</keyword>
<keyword evidence="5 16" id="KW-0479">Metal-binding</keyword>
<evidence type="ECO:0000256" key="1">
    <source>
        <dbReference type="ARBA" id="ARBA00001971"/>
    </source>
</evidence>
<keyword evidence="9 18" id="KW-0472">Membrane</keyword>
<dbReference type="PANTHER" id="PTHR47943">
    <property type="entry name" value="CYTOCHROME P450 93A3-LIKE"/>
    <property type="match status" value="1"/>
</dbReference>
<dbReference type="InterPro" id="IPR036396">
    <property type="entry name" value="Cyt_P450_sf"/>
</dbReference>
<organism evidence="19 20">
    <name type="scientific">Sesamum angolense</name>
    <dbReference type="NCBI Taxonomy" id="2727404"/>
    <lineage>
        <taxon>Eukaryota</taxon>
        <taxon>Viridiplantae</taxon>
        <taxon>Streptophyta</taxon>
        <taxon>Embryophyta</taxon>
        <taxon>Tracheophyta</taxon>
        <taxon>Spermatophyta</taxon>
        <taxon>Magnoliopsida</taxon>
        <taxon>eudicotyledons</taxon>
        <taxon>Gunneridae</taxon>
        <taxon>Pentapetalae</taxon>
        <taxon>asterids</taxon>
        <taxon>lamiids</taxon>
        <taxon>Lamiales</taxon>
        <taxon>Pedaliaceae</taxon>
        <taxon>Sesamum</taxon>
    </lineage>
</organism>
<dbReference type="PRINTS" id="PR00463">
    <property type="entry name" value="EP450I"/>
</dbReference>
<evidence type="ECO:0000256" key="12">
    <source>
        <dbReference type="ARBA" id="ARBA00051691"/>
    </source>
</evidence>
<evidence type="ECO:0000256" key="6">
    <source>
        <dbReference type="ARBA" id="ARBA00023002"/>
    </source>
</evidence>
<keyword evidence="7 16" id="KW-0408">Iron</keyword>
<dbReference type="InterPro" id="IPR017972">
    <property type="entry name" value="Cyt_P450_CS"/>
</dbReference>
<evidence type="ECO:0000256" key="10">
    <source>
        <dbReference type="ARBA" id="ARBA00034479"/>
    </source>
</evidence>
<comment type="catalytic activity">
    <reaction evidence="12">
        <text>genkwanin + reduced [NADPH--hemoprotein reductase] + O2 = scutellarein 7-methyl ether + oxidized [NADPH--hemoprotein reductase] + H2O</text>
        <dbReference type="Rhea" id="RHEA:73427"/>
        <dbReference type="Rhea" id="RHEA-COMP:11964"/>
        <dbReference type="Rhea" id="RHEA-COMP:11965"/>
        <dbReference type="ChEBI" id="CHEBI:15377"/>
        <dbReference type="ChEBI" id="CHEBI:15379"/>
        <dbReference type="ChEBI" id="CHEBI:57618"/>
        <dbReference type="ChEBI" id="CHEBI:58210"/>
        <dbReference type="ChEBI" id="CHEBI:192700"/>
        <dbReference type="ChEBI" id="CHEBI:192701"/>
    </reaction>
    <physiologicalReaction direction="left-to-right" evidence="12">
        <dbReference type="Rhea" id="RHEA:73428"/>
    </physiologicalReaction>
</comment>
<dbReference type="GO" id="GO:0005506">
    <property type="term" value="F:iron ion binding"/>
    <property type="evidence" value="ECO:0007669"/>
    <property type="project" value="InterPro"/>
</dbReference>
<evidence type="ECO:0000256" key="18">
    <source>
        <dbReference type="SAM" id="Phobius"/>
    </source>
</evidence>
<evidence type="ECO:0000256" key="9">
    <source>
        <dbReference type="ARBA" id="ARBA00023136"/>
    </source>
</evidence>
<dbReference type="Proteomes" id="UP001289374">
    <property type="component" value="Unassembled WGS sequence"/>
</dbReference>
<evidence type="ECO:0000313" key="19">
    <source>
        <dbReference type="EMBL" id="KAK4404923.1"/>
    </source>
</evidence>
<comment type="similarity">
    <text evidence="3 17">Belongs to the cytochrome P450 family.</text>
</comment>
<comment type="catalytic activity">
    <reaction evidence="14">
        <text>apigenin 4',7-dimethyl ether + reduced [NADPH--hemoprotein reductase] + O2 = ladanein + oxidized [NADPH--hemoprotein reductase] + H2O + H(+)</text>
        <dbReference type="Rhea" id="RHEA:73435"/>
        <dbReference type="Rhea" id="RHEA-COMP:11964"/>
        <dbReference type="Rhea" id="RHEA-COMP:11965"/>
        <dbReference type="ChEBI" id="CHEBI:2769"/>
        <dbReference type="ChEBI" id="CHEBI:15377"/>
        <dbReference type="ChEBI" id="CHEBI:15378"/>
        <dbReference type="ChEBI" id="CHEBI:15379"/>
        <dbReference type="ChEBI" id="CHEBI:57618"/>
        <dbReference type="ChEBI" id="CHEBI:58210"/>
        <dbReference type="ChEBI" id="CHEBI:192702"/>
    </reaction>
    <physiologicalReaction direction="left-to-right" evidence="14">
        <dbReference type="Rhea" id="RHEA:73436"/>
    </physiologicalReaction>
</comment>
<evidence type="ECO:0000256" key="14">
    <source>
        <dbReference type="ARBA" id="ARBA00052216"/>
    </source>
</evidence>
<evidence type="ECO:0000256" key="3">
    <source>
        <dbReference type="ARBA" id="ARBA00010617"/>
    </source>
</evidence>
<evidence type="ECO:0000256" key="2">
    <source>
        <dbReference type="ARBA" id="ARBA00004167"/>
    </source>
</evidence>
<dbReference type="InterPro" id="IPR002401">
    <property type="entry name" value="Cyt_P450_E_grp-I"/>
</dbReference>
<evidence type="ECO:0000256" key="17">
    <source>
        <dbReference type="RuleBase" id="RU000461"/>
    </source>
</evidence>
<dbReference type="GO" id="GO:0016020">
    <property type="term" value="C:membrane"/>
    <property type="evidence" value="ECO:0007669"/>
    <property type="project" value="UniProtKB-SubCell"/>
</dbReference>
<dbReference type="GO" id="GO:0016705">
    <property type="term" value="F:oxidoreductase activity, acting on paired donors, with incorporation or reduction of molecular oxygen"/>
    <property type="evidence" value="ECO:0007669"/>
    <property type="project" value="InterPro"/>
</dbReference>
<reference evidence="19" key="1">
    <citation type="submission" date="2020-06" db="EMBL/GenBank/DDBJ databases">
        <authorList>
            <person name="Li T."/>
            <person name="Hu X."/>
            <person name="Zhang T."/>
            <person name="Song X."/>
            <person name="Zhang H."/>
            <person name="Dai N."/>
            <person name="Sheng W."/>
            <person name="Hou X."/>
            <person name="Wei L."/>
        </authorList>
    </citation>
    <scope>NUCLEOTIDE SEQUENCE</scope>
    <source>
        <strain evidence="19">K16</strain>
        <tissue evidence="19">Leaf</tissue>
    </source>
</reference>
<evidence type="ECO:0000256" key="13">
    <source>
        <dbReference type="ARBA" id="ARBA00052049"/>
    </source>
</evidence>
<dbReference type="Gene3D" id="1.10.630.10">
    <property type="entry name" value="Cytochrome P450"/>
    <property type="match status" value="1"/>
</dbReference>
<dbReference type="CDD" id="cd20655">
    <property type="entry name" value="CYP93"/>
    <property type="match status" value="1"/>
</dbReference>
<reference evidence="19" key="2">
    <citation type="journal article" date="2024" name="Plant">
        <title>Genomic evolution and insights into agronomic trait innovations of Sesamum species.</title>
        <authorList>
            <person name="Miao H."/>
            <person name="Wang L."/>
            <person name="Qu L."/>
            <person name="Liu H."/>
            <person name="Sun Y."/>
            <person name="Le M."/>
            <person name="Wang Q."/>
            <person name="Wei S."/>
            <person name="Zheng Y."/>
            <person name="Lin W."/>
            <person name="Duan Y."/>
            <person name="Cao H."/>
            <person name="Xiong S."/>
            <person name="Wang X."/>
            <person name="Wei L."/>
            <person name="Li C."/>
            <person name="Ma Q."/>
            <person name="Ju M."/>
            <person name="Zhao R."/>
            <person name="Li G."/>
            <person name="Mu C."/>
            <person name="Tian Q."/>
            <person name="Mei H."/>
            <person name="Zhang T."/>
            <person name="Gao T."/>
            <person name="Zhang H."/>
        </authorList>
    </citation>
    <scope>NUCLEOTIDE SEQUENCE</scope>
    <source>
        <strain evidence="19">K16</strain>
    </source>
</reference>
<keyword evidence="4 16" id="KW-0349">Heme</keyword>
<comment type="catalytic activity">
    <reaction evidence="13">
        <text>(2S)-naringenin 4',7-dimethyl ether + reduced [NADPH--hemoprotein reductase] + O2 = (2S)-carthamidin-4',7-dimethyl ether + oxidized [NADPH--hemoprotein reductase] + H2O + H(+)</text>
        <dbReference type="Rhea" id="RHEA:73439"/>
        <dbReference type="Rhea" id="RHEA-COMP:11964"/>
        <dbReference type="Rhea" id="RHEA-COMP:11965"/>
        <dbReference type="ChEBI" id="CHEBI:15377"/>
        <dbReference type="ChEBI" id="CHEBI:15378"/>
        <dbReference type="ChEBI" id="CHEBI:15379"/>
        <dbReference type="ChEBI" id="CHEBI:57618"/>
        <dbReference type="ChEBI" id="CHEBI:58210"/>
        <dbReference type="ChEBI" id="CHEBI:192816"/>
        <dbReference type="ChEBI" id="CHEBI:192817"/>
    </reaction>
    <physiologicalReaction direction="left-to-right" evidence="13">
        <dbReference type="Rhea" id="RHEA:73440"/>
    </physiologicalReaction>
</comment>
<dbReference type="PRINTS" id="PR00385">
    <property type="entry name" value="P450"/>
</dbReference>
<evidence type="ECO:0000313" key="20">
    <source>
        <dbReference type="Proteomes" id="UP001289374"/>
    </source>
</evidence>
<evidence type="ECO:0000256" key="11">
    <source>
        <dbReference type="ARBA" id="ARBA00050930"/>
    </source>
</evidence>
<dbReference type="PROSITE" id="PS00086">
    <property type="entry name" value="CYTOCHROME_P450"/>
    <property type="match status" value="1"/>
</dbReference>
<proteinExistence type="inferred from homology"/>
<dbReference type="AlphaFoldDB" id="A0AAE1X4Y1"/>
<comment type="subcellular location">
    <subcellularLocation>
        <location evidence="2">Membrane</location>
        <topology evidence="2">Single-pass membrane protein</topology>
    </subcellularLocation>
</comment>
<keyword evidence="18" id="KW-1133">Transmembrane helix</keyword>
<dbReference type="PANTHER" id="PTHR47943:SF8">
    <property type="entry name" value="CYTOCHROME P450"/>
    <property type="match status" value="1"/>
</dbReference>
<evidence type="ECO:0000256" key="5">
    <source>
        <dbReference type="ARBA" id="ARBA00022723"/>
    </source>
</evidence>
<dbReference type="GO" id="GO:0004497">
    <property type="term" value="F:monooxygenase activity"/>
    <property type="evidence" value="ECO:0007669"/>
    <property type="project" value="UniProtKB-KW"/>
</dbReference>
<keyword evidence="20" id="KW-1185">Reference proteome</keyword>
<protein>
    <recommendedName>
        <fullName evidence="15">Flavonoid-6-hydroxylase</fullName>
    </recommendedName>
</protein>
<comment type="cofactor">
    <cofactor evidence="1 16">
        <name>heme</name>
        <dbReference type="ChEBI" id="CHEBI:30413"/>
    </cofactor>
</comment>
<dbReference type="EMBL" id="JACGWL010000004">
    <property type="protein sequence ID" value="KAK4404923.1"/>
    <property type="molecule type" value="Genomic_DNA"/>
</dbReference>
<evidence type="ECO:0000256" key="16">
    <source>
        <dbReference type="PIRSR" id="PIRSR602401-1"/>
    </source>
</evidence>
<dbReference type="GO" id="GO:0020037">
    <property type="term" value="F:heme binding"/>
    <property type="evidence" value="ECO:0007669"/>
    <property type="project" value="InterPro"/>
</dbReference>
<dbReference type="SUPFAM" id="SSF48264">
    <property type="entry name" value="Cytochrome P450"/>
    <property type="match status" value="1"/>
</dbReference>
<comment type="pathway">
    <text evidence="10">Flavonoid metabolism.</text>
</comment>
<sequence length="482" mass="53921">MAEVQEYIMFFIWLISTILIRAFFRNRSSPNLPPSPLALPIIGHLHLLAPIPHQALAKLSSRYGPLIHIYLGSVPCIVASSPEICRELLKTHENSFSDRPQTAATDYLTYGSQDFSFAPYGPYWKFMKKLCMSQLLGGQTLDLLQPVRRHEIKHLIEFLSVKANGGESVDIGSVLIRMTNNVISRMVMSRRCSEDETEAGGVRKLVQETAELTGKFNLSDYIWFCKNLDLQGFGKRLKKKNEEGEVAKDLLDILLDIAEDGSSEMKLTRENIKAFILDLFAAGTDTSAITIEWALAELINHPNILAKAAQEIDSVVGNDRLVQESDMPNLPYLQAIVKETLRLHPTGPLIVRESSKDCTISGYHIPAKTRLFLNVWAVGRDPNHWENGLEFRPERFLSEDGNGKGQLDVRGQHYHFLPFGSGRRGCPGTSLALLVVQTTLAAMIQCFEWKVEGSVDMEEGPGLELILSFVSQWSGSGSIHFH</sequence>
<keyword evidence="6 17" id="KW-0560">Oxidoreductase</keyword>
<dbReference type="FunFam" id="1.10.630.10:FF:000026">
    <property type="entry name" value="Cytochrome P450 82C4"/>
    <property type="match status" value="1"/>
</dbReference>